<name>A0A250XFM0_9CHLO</name>
<dbReference type="EMBL" id="BEGY01000072">
    <property type="protein sequence ID" value="GAX81878.1"/>
    <property type="molecule type" value="Genomic_DNA"/>
</dbReference>
<accession>A0A250XFM0</accession>
<evidence type="ECO:0000256" key="3">
    <source>
        <dbReference type="SAM" id="MobiDB-lite"/>
    </source>
</evidence>
<proteinExistence type="inferred from homology"/>
<evidence type="ECO:0000256" key="1">
    <source>
        <dbReference type="ARBA" id="ARBA00005701"/>
    </source>
</evidence>
<dbReference type="Pfam" id="PF07896">
    <property type="entry name" value="DUF1674"/>
    <property type="match status" value="1"/>
</dbReference>
<gene>
    <name evidence="4" type="ORF">CEUSTIGMA_g9306.t1</name>
</gene>
<dbReference type="InterPro" id="IPR012875">
    <property type="entry name" value="SDHF4"/>
</dbReference>
<dbReference type="PANTHER" id="PTHR28524">
    <property type="entry name" value="SUCCINATE DEHYDROGENASE ASSEMBLY FACTOR 4, MITOCHONDRIAL"/>
    <property type="match status" value="1"/>
</dbReference>
<comment type="similarity">
    <text evidence="1">Belongs to the SDHAF4 family.</text>
</comment>
<comment type="caution">
    <text evidence="4">The sequence shown here is derived from an EMBL/GenBank/DDBJ whole genome shotgun (WGS) entry which is preliminary data.</text>
</comment>
<evidence type="ECO:0000313" key="4">
    <source>
        <dbReference type="EMBL" id="GAX81878.1"/>
    </source>
</evidence>
<dbReference type="OrthoDB" id="547871at2759"/>
<feature type="compositionally biased region" description="Polar residues" evidence="3">
    <location>
        <begin position="16"/>
        <end position="36"/>
    </location>
</feature>
<feature type="region of interest" description="Disordered" evidence="3">
    <location>
        <begin position="62"/>
        <end position="113"/>
    </location>
</feature>
<feature type="compositionally biased region" description="Basic and acidic residues" evidence="3">
    <location>
        <begin position="87"/>
        <end position="113"/>
    </location>
</feature>
<reference evidence="4 5" key="1">
    <citation type="submission" date="2017-08" db="EMBL/GenBank/DDBJ databases">
        <title>Acidophilic green algal genome provides insights into adaptation to an acidic environment.</title>
        <authorList>
            <person name="Hirooka S."/>
            <person name="Hirose Y."/>
            <person name="Kanesaki Y."/>
            <person name="Higuchi S."/>
            <person name="Fujiwara T."/>
            <person name="Onuma R."/>
            <person name="Era A."/>
            <person name="Ohbayashi R."/>
            <person name="Uzuka A."/>
            <person name="Nozaki H."/>
            <person name="Yoshikawa H."/>
            <person name="Miyagishima S.Y."/>
        </authorList>
    </citation>
    <scope>NUCLEOTIDE SEQUENCE [LARGE SCALE GENOMIC DNA]</scope>
    <source>
        <strain evidence="4 5">NIES-2499</strain>
    </source>
</reference>
<feature type="compositionally biased region" description="Acidic residues" evidence="3">
    <location>
        <begin position="71"/>
        <end position="86"/>
    </location>
</feature>
<dbReference type="Proteomes" id="UP000232323">
    <property type="component" value="Unassembled WGS sequence"/>
</dbReference>
<organism evidence="4 5">
    <name type="scientific">Chlamydomonas eustigma</name>
    <dbReference type="NCBI Taxonomy" id="1157962"/>
    <lineage>
        <taxon>Eukaryota</taxon>
        <taxon>Viridiplantae</taxon>
        <taxon>Chlorophyta</taxon>
        <taxon>core chlorophytes</taxon>
        <taxon>Chlorophyceae</taxon>
        <taxon>CS clade</taxon>
        <taxon>Chlamydomonadales</taxon>
        <taxon>Chlamydomonadaceae</taxon>
        <taxon>Chlamydomonas</taxon>
    </lineage>
</organism>
<keyword evidence="5" id="KW-1185">Reference proteome</keyword>
<dbReference type="AlphaFoldDB" id="A0A250XFM0"/>
<dbReference type="STRING" id="1157962.A0A250XFM0"/>
<protein>
    <recommendedName>
        <fullName evidence="2">Succinate dehydrogenase assembly factor 4, mitochondrial</fullName>
    </recommendedName>
</protein>
<sequence length="113" mass="12474">MTSASLMRNISNSACLATEVPSSRLPQQTATASNPTADPFHESLQSKTEQELMAIIMKNKLSASAGPVKESEEDEEEELADINDETGEVHGYRGKEPTRFGDWEHKGRCTDFE</sequence>
<evidence type="ECO:0000256" key="2">
    <source>
        <dbReference type="ARBA" id="ARBA00022170"/>
    </source>
</evidence>
<dbReference type="PANTHER" id="PTHR28524:SF3">
    <property type="entry name" value="SUCCINATE DEHYDROGENASE ASSEMBLY FACTOR 4, MITOCHONDRIAL"/>
    <property type="match status" value="1"/>
</dbReference>
<feature type="region of interest" description="Disordered" evidence="3">
    <location>
        <begin position="16"/>
        <end position="49"/>
    </location>
</feature>
<evidence type="ECO:0000313" key="5">
    <source>
        <dbReference type="Proteomes" id="UP000232323"/>
    </source>
</evidence>